<proteinExistence type="inferred from homology"/>
<comment type="similarity">
    <text evidence="1">Belongs to the CdhB family.</text>
</comment>
<dbReference type="GO" id="GO:0019385">
    <property type="term" value="P:methanogenesis, from acetate"/>
    <property type="evidence" value="ECO:0007669"/>
    <property type="project" value="InterPro"/>
</dbReference>
<dbReference type="Gene3D" id="3.40.50.1220">
    <property type="entry name" value="TPP-binding domain"/>
    <property type="match status" value="1"/>
</dbReference>
<evidence type="ECO:0000256" key="1">
    <source>
        <dbReference type="HAMAP-Rule" id="MF_01134"/>
    </source>
</evidence>
<gene>
    <name evidence="1 2" type="primary">cdhB</name>
    <name evidence="2" type="ORF">ENP88_07520</name>
</gene>
<dbReference type="InterPro" id="IPR003704">
    <property type="entry name" value="CdhB"/>
</dbReference>
<dbReference type="PIRSF" id="PIRSF006035">
    <property type="entry name" value="CO_dh_b_ACDS_e"/>
    <property type="match status" value="1"/>
</dbReference>
<reference evidence="2" key="1">
    <citation type="journal article" date="2020" name="mSystems">
        <title>Genome- and Community-Level Interaction Insights into Carbon Utilization and Element Cycling Functions of Hydrothermarchaeota in Hydrothermal Sediment.</title>
        <authorList>
            <person name="Zhou Z."/>
            <person name="Liu Y."/>
            <person name="Xu W."/>
            <person name="Pan J."/>
            <person name="Luo Z.H."/>
            <person name="Li M."/>
        </authorList>
    </citation>
    <scope>NUCLEOTIDE SEQUENCE [LARGE SCALE GENOMIC DNA]</scope>
    <source>
        <strain evidence="2">SpSt-26</strain>
    </source>
</reference>
<dbReference type="HAMAP" id="MF_01134">
    <property type="entry name" value="CdhB"/>
    <property type="match status" value="1"/>
</dbReference>
<comment type="subunit">
    <text evidence="1">Heterotetramer of two alpha and two epsilon subunits. The ACDS complex is made up of alpha, epsilon, beta, gamma and delta subunits with a probable stoichiometry of (alpha(2)epsilon(2))(4)-beta(8)-(gamma(1)delta(1))(8).</text>
</comment>
<evidence type="ECO:0000313" key="2">
    <source>
        <dbReference type="EMBL" id="HEH35967.1"/>
    </source>
</evidence>
<organism evidence="2">
    <name type="scientific">Archaeoglobus fulgidus</name>
    <dbReference type="NCBI Taxonomy" id="2234"/>
    <lineage>
        <taxon>Archaea</taxon>
        <taxon>Methanobacteriati</taxon>
        <taxon>Methanobacteriota</taxon>
        <taxon>Archaeoglobi</taxon>
        <taxon>Archaeoglobales</taxon>
        <taxon>Archaeoglobaceae</taxon>
        <taxon>Archaeoglobus</taxon>
    </lineage>
</organism>
<comment type="caution">
    <text evidence="2">The sequence shown here is derived from an EMBL/GenBank/DDBJ whole genome shotgun (WGS) entry which is preliminary data.</text>
</comment>
<accession>A0A7J2TK38</accession>
<sequence length="178" mass="20117">MISREDKFPAAKRYNVADVQVSREATAVKPAVVANMIKKASNPVLITGGVLLKEPKLVEIAVKFYEKGIPIIATAGSSKPLIEKGVRPIFKTYTLHQITQFLLDEDFRINGKKVDLAVFLGFLPYYLSRMLSALKHFSDIKTITIDEFYHPHASFSFTNLTKDKELYYSMLEEVVSKL</sequence>
<comment type="function">
    <text evidence="1">Part of a complex that catalyzes the reversible cleavage of acetyl-CoA, allowing autotrophic growth from CO(2). The alpha-epsilon subcomponent functions as a carbon monoxide dehydrogenase. The precise role of the epsilon subunit is unclear; it may have a stabilizing role within the alpha(2)epsilon(2) component and/or be involved in electron transfer to FAD during a potential FAD-mediated CO oxidation.</text>
</comment>
<dbReference type="AlphaFoldDB" id="A0A7J2TK38"/>
<dbReference type="NCBIfam" id="TIGR00315">
    <property type="entry name" value="cdhB"/>
    <property type="match status" value="1"/>
</dbReference>
<dbReference type="SUPFAM" id="SSF52467">
    <property type="entry name" value="DHS-like NAD/FAD-binding domain"/>
    <property type="match status" value="1"/>
</dbReference>
<dbReference type="EMBL" id="DSLA01000114">
    <property type="protein sequence ID" value="HEH35967.1"/>
    <property type="molecule type" value="Genomic_DNA"/>
</dbReference>
<name>A0A7J2TK38_ARCFL</name>
<dbReference type="Pfam" id="PF02552">
    <property type="entry name" value="CO_dh"/>
    <property type="match status" value="1"/>
</dbReference>
<protein>
    <recommendedName>
        <fullName evidence="1">Acetyl-CoA decarbonylase/synthase complex subunit epsilon</fullName>
        <shortName evidence="1">ACDS complex subunit epsilon</shortName>
    </recommendedName>
    <alternativeName>
        <fullName evidence="1">ACDS complex carbon monoxide dehydrogenase subunit epsilon</fullName>
        <shortName evidence="1">ACDS CODH subunit epsilon</shortName>
    </alternativeName>
</protein>
<dbReference type="InterPro" id="IPR029035">
    <property type="entry name" value="DHS-like_NAD/FAD-binding_dom"/>
</dbReference>